<evidence type="ECO:0000313" key="1">
    <source>
        <dbReference type="EMBL" id="AFM25839.1"/>
    </source>
</evidence>
<dbReference type="Pfam" id="PF04365">
    <property type="entry name" value="BrnT_toxin"/>
    <property type="match status" value="1"/>
</dbReference>
<dbReference type="AlphaFoldDB" id="I4C8E8"/>
<dbReference type="STRING" id="706587.Desti_3178"/>
<keyword evidence="2" id="KW-1185">Reference proteome</keyword>
<dbReference type="Proteomes" id="UP000006055">
    <property type="component" value="Chromosome"/>
</dbReference>
<protein>
    <recommendedName>
        <fullName evidence="3">BrnT family toxin</fullName>
    </recommendedName>
</protein>
<evidence type="ECO:0008006" key="3">
    <source>
        <dbReference type="Google" id="ProtNLM"/>
    </source>
</evidence>
<gene>
    <name evidence="1" type="ordered locus">Desti_3178</name>
</gene>
<dbReference type="eggNOG" id="COG2929">
    <property type="taxonomic scope" value="Bacteria"/>
</dbReference>
<evidence type="ECO:0000313" key="2">
    <source>
        <dbReference type="Proteomes" id="UP000006055"/>
    </source>
</evidence>
<dbReference type="InterPro" id="IPR007460">
    <property type="entry name" value="BrnT_toxin"/>
</dbReference>
<accession>I4C8E8</accession>
<proteinExistence type="predicted"/>
<dbReference type="Gene3D" id="3.10.450.530">
    <property type="entry name" value="Ribonuclease toxin, BrnT, of type II toxin-antitoxin system"/>
    <property type="match status" value="1"/>
</dbReference>
<dbReference type="InterPro" id="IPR038573">
    <property type="entry name" value="BrnT_sf"/>
</dbReference>
<organism evidence="1 2">
    <name type="scientific">Desulfomonile tiedjei (strain ATCC 49306 / DSM 6799 / DCB-1)</name>
    <dbReference type="NCBI Taxonomy" id="706587"/>
    <lineage>
        <taxon>Bacteria</taxon>
        <taxon>Pseudomonadati</taxon>
        <taxon>Thermodesulfobacteriota</taxon>
        <taxon>Desulfomonilia</taxon>
        <taxon>Desulfomonilales</taxon>
        <taxon>Desulfomonilaceae</taxon>
        <taxon>Desulfomonile</taxon>
    </lineage>
</organism>
<dbReference type="RefSeq" id="WP_014810976.1">
    <property type="nucleotide sequence ID" value="NC_018025.1"/>
</dbReference>
<dbReference type="EMBL" id="CP003360">
    <property type="protein sequence ID" value="AFM25839.1"/>
    <property type="molecule type" value="Genomic_DNA"/>
</dbReference>
<name>I4C8E8_DESTA</name>
<sequence length="100" mass="11921">MRYVLQDAVFTWDANKAETNLREHSVSFEEACEVFFDPLYEMIEDDSVEGEQRWDFIGYSKANRALFVVGAEQEDDAWRIISARELEKKERLRYEEKDDT</sequence>
<dbReference type="OrthoDB" id="9802417at2"/>
<dbReference type="HOGENOM" id="CLU_149290_1_0_7"/>
<reference evidence="2" key="1">
    <citation type="submission" date="2012-06" db="EMBL/GenBank/DDBJ databases">
        <title>Complete sequence of chromosome of Desulfomonile tiedjei DSM 6799.</title>
        <authorList>
            <person name="Lucas S."/>
            <person name="Copeland A."/>
            <person name="Lapidus A."/>
            <person name="Glavina del Rio T."/>
            <person name="Dalin E."/>
            <person name="Tice H."/>
            <person name="Bruce D."/>
            <person name="Goodwin L."/>
            <person name="Pitluck S."/>
            <person name="Peters L."/>
            <person name="Ovchinnikova G."/>
            <person name="Zeytun A."/>
            <person name="Lu M."/>
            <person name="Kyrpides N."/>
            <person name="Mavromatis K."/>
            <person name="Ivanova N."/>
            <person name="Brettin T."/>
            <person name="Detter J.C."/>
            <person name="Han C."/>
            <person name="Larimer F."/>
            <person name="Land M."/>
            <person name="Hauser L."/>
            <person name="Markowitz V."/>
            <person name="Cheng J.-F."/>
            <person name="Hugenholtz P."/>
            <person name="Woyke T."/>
            <person name="Wu D."/>
            <person name="Spring S."/>
            <person name="Schroeder M."/>
            <person name="Brambilla E."/>
            <person name="Klenk H.-P."/>
            <person name="Eisen J.A."/>
        </authorList>
    </citation>
    <scope>NUCLEOTIDE SEQUENCE [LARGE SCALE GENOMIC DNA]</scope>
    <source>
        <strain evidence="2">ATCC 49306 / DSM 6799 / DCB-1</strain>
    </source>
</reference>
<dbReference type="KEGG" id="dti:Desti_3178"/>